<feature type="chain" id="PRO_5015577866" description="Secreted protein" evidence="1">
    <location>
        <begin position="34"/>
        <end position="114"/>
    </location>
</feature>
<keyword evidence="1" id="KW-0732">Signal</keyword>
<accession>A0A2S2PZN8</accession>
<protein>
    <recommendedName>
        <fullName evidence="3">Secreted protein</fullName>
    </recommendedName>
</protein>
<dbReference type="AlphaFoldDB" id="A0A2S2PZN8"/>
<gene>
    <name evidence="2" type="ORF">g.101203</name>
</gene>
<proteinExistence type="predicted"/>
<evidence type="ECO:0000313" key="2">
    <source>
        <dbReference type="EMBL" id="MBY70891.1"/>
    </source>
</evidence>
<organism evidence="2">
    <name type="scientific">Sipha flava</name>
    <name type="common">yellow sugarcane aphid</name>
    <dbReference type="NCBI Taxonomy" id="143950"/>
    <lineage>
        <taxon>Eukaryota</taxon>
        <taxon>Metazoa</taxon>
        <taxon>Ecdysozoa</taxon>
        <taxon>Arthropoda</taxon>
        <taxon>Hexapoda</taxon>
        <taxon>Insecta</taxon>
        <taxon>Pterygota</taxon>
        <taxon>Neoptera</taxon>
        <taxon>Paraneoptera</taxon>
        <taxon>Hemiptera</taxon>
        <taxon>Sternorrhyncha</taxon>
        <taxon>Aphidomorpha</taxon>
        <taxon>Aphidoidea</taxon>
        <taxon>Aphididae</taxon>
        <taxon>Sipha</taxon>
    </lineage>
</organism>
<evidence type="ECO:0008006" key="3">
    <source>
        <dbReference type="Google" id="ProtNLM"/>
    </source>
</evidence>
<feature type="signal peptide" evidence="1">
    <location>
        <begin position="1"/>
        <end position="33"/>
    </location>
</feature>
<name>A0A2S2PZN8_9HEMI</name>
<reference evidence="2" key="1">
    <citation type="submission" date="2018-04" db="EMBL/GenBank/DDBJ databases">
        <title>Transcriptome assembly of Sipha flava.</title>
        <authorList>
            <person name="Scully E.D."/>
            <person name="Geib S.M."/>
            <person name="Palmer N.A."/>
            <person name="Koch K."/>
            <person name="Bradshaw J."/>
            <person name="Heng-Moss T."/>
            <person name="Sarath G."/>
        </authorList>
    </citation>
    <scope>NUCLEOTIDE SEQUENCE</scope>
</reference>
<evidence type="ECO:0000256" key="1">
    <source>
        <dbReference type="SAM" id="SignalP"/>
    </source>
</evidence>
<dbReference type="EMBL" id="GGMS01001688">
    <property type="protein sequence ID" value="MBY70891.1"/>
    <property type="molecule type" value="Transcribed_RNA"/>
</dbReference>
<sequence>MLHPLFHTHPVSYCCVVCVHCCLLFSRATVVWCVKWCACHCSPSSSSSCFNSVFMICVYSLITHRMSELKWLNMLSINNITWITYCTKTVVLTYSHVPVTTQLRKIHKPKLCQN</sequence>